<dbReference type="PANTHER" id="PTHR40056:SF1">
    <property type="entry name" value="DUF1836 DOMAIN-CONTAINING PROTEIN"/>
    <property type="match status" value="1"/>
</dbReference>
<sequence length="260" mass="29553">MEAFTLTRKEMASLLLALDGRHSLTPLQVLQEAWKKAHRDALEAGRSLPAFLTTELPPIIERMIKGGGVKGFSLQEIATLGKLIEYSHLSITSMQNWVKRDFKPYFECPKMGRKYSLNQAALLFIIDDLKSNLDFASILQLFELIFNKPQTDEDDLIGPLDLYASYSGMFEELDANNDQLMDTDGHVKESRNQDTLTEIAVRTAADRYAKRLPHLSKQQSEALRNVLFIAAISIQTSYFHSLARRYLNATLFLTDSMTDR</sequence>
<keyword evidence="2" id="KW-1185">Reference proteome</keyword>
<evidence type="ECO:0008006" key="3">
    <source>
        <dbReference type="Google" id="ProtNLM"/>
    </source>
</evidence>
<evidence type="ECO:0000313" key="1">
    <source>
        <dbReference type="EMBL" id="CAG7649213.1"/>
    </source>
</evidence>
<dbReference type="Proteomes" id="UP000693672">
    <property type="component" value="Unassembled WGS sequence"/>
</dbReference>
<dbReference type="InterPro" id="IPR014975">
    <property type="entry name" value="DUF1836"/>
</dbReference>
<dbReference type="EMBL" id="CAJVAS010000047">
    <property type="protein sequence ID" value="CAG7649213.1"/>
    <property type="molecule type" value="Genomic_DNA"/>
</dbReference>
<dbReference type="PANTHER" id="PTHR40056">
    <property type="entry name" value="HYPOTHETICAL CYTOSOLIC PROTEIN"/>
    <property type="match status" value="1"/>
</dbReference>
<organism evidence="1 2">
    <name type="scientific">Paenibacillus solanacearum</name>
    <dbReference type="NCBI Taxonomy" id="2048548"/>
    <lineage>
        <taxon>Bacteria</taxon>
        <taxon>Bacillati</taxon>
        <taxon>Bacillota</taxon>
        <taxon>Bacilli</taxon>
        <taxon>Bacillales</taxon>
        <taxon>Paenibacillaceae</taxon>
        <taxon>Paenibacillus</taxon>
    </lineage>
</organism>
<evidence type="ECO:0000313" key="2">
    <source>
        <dbReference type="Proteomes" id="UP000693672"/>
    </source>
</evidence>
<dbReference type="AlphaFoldDB" id="A0A916NLB0"/>
<dbReference type="RefSeq" id="WP_218095504.1">
    <property type="nucleotide sequence ID" value="NZ_CAJVAS010000047.1"/>
</dbReference>
<protein>
    <recommendedName>
        <fullName evidence="3">DUF1836 domain-containing protein</fullName>
    </recommendedName>
</protein>
<proteinExistence type="predicted"/>
<accession>A0A916NLB0</accession>
<reference evidence="1" key="1">
    <citation type="submission" date="2021-06" db="EMBL/GenBank/DDBJ databases">
        <authorList>
            <person name="Criscuolo A."/>
        </authorList>
    </citation>
    <scope>NUCLEOTIDE SEQUENCE</scope>
    <source>
        <strain evidence="1">CIP111600</strain>
    </source>
</reference>
<gene>
    <name evidence="1" type="ORF">PAESOLCIP111_05818</name>
</gene>
<name>A0A916NLB0_9BACL</name>
<dbReference type="Pfam" id="PF08876">
    <property type="entry name" value="DUF1836"/>
    <property type="match status" value="1"/>
</dbReference>
<comment type="caution">
    <text evidence="1">The sequence shown here is derived from an EMBL/GenBank/DDBJ whole genome shotgun (WGS) entry which is preliminary data.</text>
</comment>